<evidence type="ECO:0000313" key="2">
    <source>
        <dbReference type="EMBL" id="CAG7646395.1"/>
    </source>
</evidence>
<dbReference type="EC" id="2.1.1.163" evidence="2"/>
<keyword evidence="3" id="KW-1185">Reference proteome</keyword>
<dbReference type="Proteomes" id="UP000730618">
    <property type="component" value="Unassembled WGS sequence"/>
</dbReference>
<reference evidence="2 3" key="1">
    <citation type="submission" date="2021-06" db="EMBL/GenBank/DDBJ databases">
        <authorList>
            <person name="Criscuolo A."/>
        </authorList>
    </citation>
    <scope>NUCLEOTIDE SEQUENCE [LARGE SCALE GENOMIC DNA]</scope>
    <source>
        <strain evidence="3">CIP 111802</strain>
    </source>
</reference>
<dbReference type="GO" id="GO:0043770">
    <property type="term" value="F:demethylmenaquinone methyltransferase activity"/>
    <property type="evidence" value="ECO:0007669"/>
    <property type="project" value="UniProtKB-EC"/>
</dbReference>
<comment type="caution">
    <text evidence="2">The sequence shown here is derived from an EMBL/GenBank/DDBJ whole genome shotgun (WGS) entry which is preliminary data.</text>
</comment>
<proteinExistence type="predicted"/>
<evidence type="ECO:0000313" key="3">
    <source>
        <dbReference type="Proteomes" id="UP000730618"/>
    </source>
</evidence>
<dbReference type="InterPro" id="IPR050508">
    <property type="entry name" value="Methyltransf_Superfamily"/>
</dbReference>
<feature type="domain" description="Methyltransferase type 11" evidence="1">
    <location>
        <begin position="41"/>
        <end position="134"/>
    </location>
</feature>
<protein>
    <submittedName>
        <fullName evidence="2">2-methoxy-6-polyprenyl-1,4-benzoquinol methylase, mitochondrial</fullName>
        <ecNumber evidence="2">2.1.1.163</ecNumber>
    </submittedName>
</protein>
<sequence length="243" mass="26895">MHMSYLDMLTRLGVGSAHPGGFTATLQQLSEFPLPTGSRILEVGCGTGRTACYLAKNGYAVTGLDIREEMLAKARQRASAEKLNVTFVQGSIDDLPFPDRSFDIVLAESVTNFANIPMALSEYFRVLTPGGTLFDREVMIMSAMAQNDYKEVVRFFGFDRLLSEEGWLEALAAAGFAEAVARKRAMFQEHLAAETEQTPDMLQVIDGGVFMDPAIWKTSLEHDELIHKNRLRMGYALLIATKS</sequence>
<keyword evidence="2" id="KW-0808">Transferase</keyword>
<evidence type="ECO:0000259" key="1">
    <source>
        <dbReference type="Pfam" id="PF08241"/>
    </source>
</evidence>
<gene>
    <name evidence="2" type="primary">COQ5_7</name>
    <name evidence="2" type="ORF">PAECIP111802_03734</name>
</gene>
<accession>A0ABM8VK87</accession>
<dbReference type="PANTHER" id="PTHR42912:SF93">
    <property type="entry name" value="N6-ADENOSINE-METHYLTRANSFERASE TMT1A"/>
    <property type="match status" value="1"/>
</dbReference>
<dbReference type="CDD" id="cd02440">
    <property type="entry name" value="AdoMet_MTases"/>
    <property type="match status" value="1"/>
</dbReference>
<organism evidence="2 3">
    <name type="scientific">Paenibacillus allorhizosphaerae</name>
    <dbReference type="NCBI Taxonomy" id="2849866"/>
    <lineage>
        <taxon>Bacteria</taxon>
        <taxon>Bacillati</taxon>
        <taxon>Bacillota</taxon>
        <taxon>Bacilli</taxon>
        <taxon>Bacillales</taxon>
        <taxon>Paenibacillaceae</taxon>
        <taxon>Paenibacillus</taxon>
    </lineage>
</organism>
<dbReference type="GO" id="GO:0032259">
    <property type="term" value="P:methylation"/>
    <property type="evidence" value="ECO:0007669"/>
    <property type="project" value="UniProtKB-KW"/>
</dbReference>
<name>A0ABM8VK87_9BACL</name>
<keyword evidence="2" id="KW-0489">Methyltransferase</keyword>
<dbReference type="InterPro" id="IPR013216">
    <property type="entry name" value="Methyltransf_11"/>
</dbReference>
<dbReference type="PANTHER" id="PTHR42912">
    <property type="entry name" value="METHYLTRANSFERASE"/>
    <property type="match status" value="1"/>
</dbReference>
<dbReference type="Pfam" id="PF08241">
    <property type="entry name" value="Methyltransf_11"/>
    <property type="match status" value="1"/>
</dbReference>
<dbReference type="EMBL" id="CAJVCE010000010">
    <property type="protein sequence ID" value="CAG7646395.1"/>
    <property type="molecule type" value="Genomic_DNA"/>
</dbReference>